<evidence type="ECO:0008006" key="3">
    <source>
        <dbReference type="Google" id="ProtNLM"/>
    </source>
</evidence>
<dbReference type="Proteomes" id="UP000266183">
    <property type="component" value="Chromosome"/>
</dbReference>
<gene>
    <name evidence="1" type="ORF">D4L85_00720</name>
</gene>
<organism evidence="1 2">
    <name type="scientific">Chryseolinea soli</name>
    <dbReference type="NCBI Taxonomy" id="2321403"/>
    <lineage>
        <taxon>Bacteria</taxon>
        <taxon>Pseudomonadati</taxon>
        <taxon>Bacteroidota</taxon>
        <taxon>Cytophagia</taxon>
        <taxon>Cytophagales</taxon>
        <taxon>Fulvivirgaceae</taxon>
        <taxon>Chryseolinea</taxon>
    </lineage>
</organism>
<dbReference type="EMBL" id="CP032382">
    <property type="protein sequence ID" value="AYB29193.1"/>
    <property type="molecule type" value="Genomic_DNA"/>
</dbReference>
<reference evidence="2" key="1">
    <citation type="submission" date="2018-09" db="EMBL/GenBank/DDBJ databases">
        <title>Chryseolinea sp. KIS68-18 isolated from soil.</title>
        <authorList>
            <person name="Weon H.-Y."/>
            <person name="Kwon S.-W."/>
            <person name="Lee S.A."/>
        </authorList>
    </citation>
    <scope>NUCLEOTIDE SEQUENCE [LARGE SCALE GENOMIC DNA]</scope>
    <source>
        <strain evidence="2">KIS68-18</strain>
    </source>
</reference>
<accession>A0A385SC37</accession>
<evidence type="ECO:0000313" key="2">
    <source>
        <dbReference type="Proteomes" id="UP000266183"/>
    </source>
</evidence>
<dbReference type="Pfam" id="PF13573">
    <property type="entry name" value="SprB"/>
    <property type="match status" value="1"/>
</dbReference>
<sequence length="755" mass="80147">MNSKVKVTLELKSMRRIIYLVFLIGSFQASIAQTTYPIVWTDVNNLTVNANNTLTAPATGPSWTSGAASKNMLYPATDGYVEFVFAGGTYMVGLSKYNTDPSYASSDISLYMQATTLLPYKGATSQGSAIAIAVGDVIRLSRETSTCRVYKNGTQIFASSGFNTGDGFRVDVSMATGTTTPVFNTSFQVPLLASPVIQNPSTANNDGSISLTLDGQTAPVTYSWSSGETTSSISGKARGTYTVTVTDGAGKTLTRTYTLGYAVAWTNLKNVNITGNNRLQKADAIGSWTAGASSLNYLPPNVNGYLEFVVEDPGAMTMIGLSRIDIDETYPTIAFADNIAVNNSLSYYELGTNWSNAATTTLIKGDVIRISRESTVVKYYLNGVLRRTSPTMPFLAGLVVDVSIGSNAVPIPQITASFDKQIRVAPTITQPNSANQNGSISLSVQGTYAPYTLTWTGGETSSIISGKPRGSYTVNMTDAASHTFSRTYRLGYPVSWTDLQNATVNPDNSIYKTVDGTGLWDASALSSNALAPTTDGWIEFTLPPATSTAMVGLSKFNTVTAYASLDYAFYFTNGFVYVFEAGTNISNPASQVEGAIYSISREGGFIKYYINGTAVRTVATTAGNQLFADAAIYKGKLPPVTASFGRTPQTFYAIADGAWNAPATWSLAEGGAPATVYPADQDIAVIKSNTVTVNSGIVSGGVRIYPLNENGVLKVDGIAANLIVKGDVQLKGETNAKTTKSLILQNNGRINVQAP</sequence>
<dbReference type="AlphaFoldDB" id="A0A385SC37"/>
<dbReference type="InterPro" id="IPR025667">
    <property type="entry name" value="SprB_repeat"/>
</dbReference>
<dbReference type="KEGG" id="chk:D4L85_00720"/>
<keyword evidence="2" id="KW-1185">Reference proteome</keyword>
<name>A0A385SC37_9BACT</name>
<protein>
    <recommendedName>
        <fullName evidence="3">Ig-like domain-containing protein</fullName>
    </recommendedName>
</protein>
<evidence type="ECO:0000313" key="1">
    <source>
        <dbReference type="EMBL" id="AYB29193.1"/>
    </source>
</evidence>
<proteinExistence type="predicted"/>